<keyword evidence="3" id="KW-0574">Periplasm</keyword>
<dbReference type="PROSITE" id="PS00409">
    <property type="entry name" value="PROKAR_NTER_METHYL"/>
    <property type="match status" value="1"/>
</dbReference>
<keyword evidence="5" id="KW-0812">Transmembrane</keyword>
<dbReference type="EMBL" id="JBHRZG010000005">
    <property type="protein sequence ID" value="MFC3832179.1"/>
    <property type="molecule type" value="Genomic_DNA"/>
</dbReference>
<keyword evidence="4" id="KW-0998">Cell outer membrane</keyword>
<dbReference type="InterPro" id="IPR045584">
    <property type="entry name" value="Pilin-like"/>
</dbReference>
<evidence type="ECO:0000313" key="6">
    <source>
        <dbReference type="EMBL" id="MFC3832179.1"/>
    </source>
</evidence>
<name>A0ABV7Z7S0_9DEIO</name>
<gene>
    <name evidence="6" type="ORF">ACFOSB_04860</name>
</gene>
<evidence type="ECO:0000256" key="5">
    <source>
        <dbReference type="SAM" id="Phobius"/>
    </source>
</evidence>
<accession>A0ABV7Z7S0</accession>
<feature type="transmembrane region" description="Helical" evidence="5">
    <location>
        <begin position="6"/>
        <end position="30"/>
    </location>
</feature>
<dbReference type="RefSeq" id="WP_322473275.1">
    <property type="nucleotide sequence ID" value="NZ_JBHRZG010000005.1"/>
</dbReference>
<evidence type="ECO:0000256" key="2">
    <source>
        <dbReference type="ARBA" id="ARBA00004418"/>
    </source>
</evidence>
<evidence type="ECO:0000256" key="4">
    <source>
        <dbReference type="ARBA" id="ARBA00023237"/>
    </source>
</evidence>
<evidence type="ECO:0000313" key="7">
    <source>
        <dbReference type="Proteomes" id="UP001595803"/>
    </source>
</evidence>
<evidence type="ECO:0000256" key="3">
    <source>
        <dbReference type="ARBA" id="ARBA00022764"/>
    </source>
</evidence>
<comment type="subcellular location">
    <subcellularLocation>
        <location evidence="1">Cell outer membrane</location>
        <topology evidence="1">Single-pass membrane protein</topology>
    </subcellularLocation>
    <subcellularLocation>
        <location evidence="2">Periplasm</location>
    </subcellularLocation>
</comment>
<keyword evidence="5" id="KW-0472">Membrane</keyword>
<dbReference type="InterPro" id="IPR012902">
    <property type="entry name" value="N_methyl_site"/>
</dbReference>
<organism evidence="6 7">
    <name type="scientific">Deinococcus rufus</name>
    <dbReference type="NCBI Taxonomy" id="2136097"/>
    <lineage>
        <taxon>Bacteria</taxon>
        <taxon>Thermotogati</taxon>
        <taxon>Deinococcota</taxon>
        <taxon>Deinococci</taxon>
        <taxon>Deinococcales</taxon>
        <taxon>Deinococcaceae</taxon>
        <taxon>Deinococcus</taxon>
    </lineage>
</organism>
<evidence type="ECO:0000256" key="1">
    <source>
        <dbReference type="ARBA" id="ARBA00004203"/>
    </source>
</evidence>
<dbReference type="NCBIfam" id="TIGR02532">
    <property type="entry name" value="IV_pilin_GFxxxE"/>
    <property type="match status" value="1"/>
</dbReference>
<keyword evidence="5" id="KW-1133">Transmembrane helix</keyword>
<dbReference type="Gene3D" id="3.30.700.10">
    <property type="entry name" value="Glycoprotein, Type 4 Pilin"/>
    <property type="match status" value="1"/>
</dbReference>
<proteinExistence type="predicted"/>
<dbReference type="Pfam" id="PF07963">
    <property type="entry name" value="N_methyl"/>
    <property type="match status" value="1"/>
</dbReference>
<comment type="caution">
    <text evidence="6">The sequence shown here is derived from an EMBL/GenBank/DDBJ whole genome shotgun (WGS) entry which is preliminary data.</text>
</comment>
<keyword evidence="7" id="KW-1185">Reference proteome</keyword>
<protein>
    <submittedName>
        <fullName evidence="6">Type II secretion system protein</fullName>
    </submittedName>
</protein>
<dbReference type="Proteomes" id="UP001595803">
    <property type="component" value="Unassembled WGS sequence"/>
</dbReference>
<reference evidence="7" key="1">
    <citation type="journal article" date="2019" name="Int. J. Syst. Evol. Microbiol.">
        <title>The Global Catalogue of Microorganisms (GCM) 10K type strain sequencing project: providing services to taxonomists for standard genome sequencing and annotation.</title>
        <authorList>
            <consortium name="The Broad Institute Genomics Platform"/>
            <consortium name="The Broad Institute Genome Sequencing Center for Infectious Disease"/>
            <person name="Wu L."/>
            <person name="Ma J."/>
        </authorList>
    </citation>
    <scope>NUCLEOTIDE SEQUENCE [LARGE SCALE GENOMIC DNA]</scope>
    <source>
        <strain evidence="7">CCTCC AB 2017081</strain>
    </source>
</reference>
<dbReference type="SUPFAM" id="SSF54523">
    <property type="entry name" value="Pili subunits"/>
    <property type="match status" value="1"/>
</dbReference>
<sequence length="157" mass="16806">MRATGFSLLEVLVVVAILGILAGLGVSSYLTWTQTMRVQAAVSEVQRVFTRARARVRITNHDVYVTLDAATRTFTLYQGSGPAAPPTWSATMPVEAGTLSLACRTTCPSVASGRAYATLLAPYGALRHDLKLDVVVAARRRTVYLLGPTALLKTVTP</sequence>